<dbReference type="EMBL" id="CAKOFQ010007135">
    <property type="protein sequence ID" value="CAH1992119.1"/>
    <property type="molecule type" value="Genomic_DNA"/>
</dbReference>
<name>A0A9P0PSG7_ACAOB</name>
<dbReference type="Proteomes" id="UP001152888">
    <property type="component" value="Unassembled WGS sequence"/>
</dbReference>
<proteinExistence type="predicted"/>
<comment type="caution">
    <text evidence="2">The sequence shown here is derived from an EMBL/GenBank/DDBJ whole genome shotgun (WGS) entry which is preliminary data.</text>
</comment>
<sequence>MLLKVANDGGGSGRPAGGLLDSPTLARVERAMLRHQEGSQRDAVAQEQARAQYTQEMIAIC</sequence>
<evidence type="ECO:0000313" key="3">
    <source>
        <dbReference type="Proteomes" id="UP001152888"/>
    </source>
</evidence>
<feature type="region of interest" description="Disordered" evidence="1">
    <location>
        <begin position="1"/>
        <end position="23"/>
    </location>
</feature>
<accession>A0A9P0PSG7</accession>
<organism evidence="2 3">
    <name type="scientific">Acanthoscelides obtectus</name>
    <name type="common">Bean weevil</name>
    <name type="synonym">Bruchus obtectus</name>
    <dbReference type="NCBI Taxonomy" id="200917"/>
    <lineage>
        <taxon>Eukaryota</taxon>
        <taxon>Metazoa</taxon>
        <taxon>Ecdysozoa</taxon>
        <taxon>Arthropoda</taxon>
        <taxon>Hexapoda</taxon>
        <taxon>Insecta</taxon>
        <taxon>Pterygota</taxon>
        <taxon>Neoptera</taxon>
        <taxon>Endopterygota</taxon>
        <taxon>Coleoptera</taxon>
        <taxon>Polyphaga</taxon>
        <taxon>Cucujiformia</taxon>
        <taxon>Chrysomeloidea</taxon>
        <taxon>Chrysomelidae</taxon>
        <taxon>Bruchinae</taxon>
        <taxon>Bruchini</taxon>
        <taxon>Acanthoscelides</taxon>
    </lineage>
</organism>
<gene>
    <name evidence="2" type="ORF">ACAOBT_LOCUS20679</name>
</gene>
<protein>
    <submittedName>
        <fullName evidence="2">Uncharacterized protein</fullName>
    </submittedName>
</protein>
<keyword evidence="3" id="KW-1185">Reference proteome</keyword>
<evidence type="ECO:0000256" key="1">
    <source>
        <dbReference type="SAM" id="MobiDB-lite"/>
    </source>
</evidence>
<evidence type="ECO:0000313" key="2">
    <source>
        <dbReference type="EMBL" id="CAH1992119.1"/>
    </source>
</evidence>
<dbReference type="AlphaFoldDB" id="A0A9P0PSG7"/>
<dbReference type="OrthoDB" id="6782678at2759"/>
<reference evidence="2" key="1">
    <citation type="submission" date="2022-03" db="EMBL/GenBank/DDBJ databases">
        <authorList>
            <person name="Sayadi A."/>
        </authorList>
    </citation>
    <scope>NUCLEOTIDE SEQUENCE</scope>
</reference>